<keyword evidence="2" id="KW-1185">Reference proteome</keyword>
<dbReference type="Proteomes" id="UP000827872">
    <property type="component" value="Linkage Group LG07"/>
</dbReference>
<proteinExistence type="predicted"/>
<reference evidence="1" key="1">
    <citation type="submission" date="2021-08" db="EMBL/GenBank/DDBJ databases">
        <title>The first chromosome-level gecko genome reveals the dynamic sex chromosomes of Neotropical dwarf geckos (Sphaerodactylidae: Sphaerodactylus).</title>
        <authorList>
            <person name="Pinto B.J."/>
            <person name="Keating S.E."/>
            <person name="Gamble T."/>
        </authorList>
    </citation>
    <scope>NUCLEOTIDE SEQUENCE</scope>
    <source>
        <strain evidence="1">TG3544</strain>
    </source>
</reference>
<protein>
    <submittedName>
        <fullName evidence="1">Uncharacterized protein</fullName>
    </submittedName>
</protein>
<dbReference type="EMBL" id="CM037620">
    <property type="protein sequence ID" value="KAH7995483.1"/>
    <property type="molecule type" value="Genomic_DNA"/>
</dbReference>
<organism evidence="1 2">
    <name type="scientific">Sphaerodactylus townsendi</name>
    <dbReference type="NCBI Taxonomy" id="933632"/>
    <lineage>
        <taxon>Eukaryota</taxon>
        <taxon>Metazoa</taxon>
        <taxon>Chordata</taxon>
        <taxon>Craniata</taxon>
        <taxon>Vertebrata</taxon>
        <taxon>Euteleostomi</taxon>
        <taxon>Lepidosauria</taxon>
        <taxon>Squamata</taxon>
        <taxon>Bifurcata</taxon>
        <taxon>Gekkota</taxon>
        <taxon>Sphaerodactylidae</taxon>
        <taxon>Sphaerodactylus</taxon>
    </lineage>
</organism>
<evidence type="ECO:0000313" key="1">
    <source>
        <dbReference type="EMBL" id="KAH7995483.1"/>
    </source>
</evidence>
<gene>
    <name evidence="1" type="ORF">K3G42_025718</name>
</gene>
<accession>A0ACB8ESJ9</accession>
<name>A0ACB8ESJ9_9SAUR</name>
<sequence length="579" mass="65717">MKKVPCQGTNQCIEPWEICDQHTDCEDGSDEKNCFMDKCLTGQWQCQNRVCIMADWKCNGIDNCGDLSDEICNTDECAVAYSPCSQLCKNTVGSFTCDCVPGYQLYNGTACRAFGKATRFLLAVKEDLVLLDSRSHDYKVLVKTKTTLGSVAYDLSRDAYYWADEDKKLHVYFMGGNDRLLYPDAGEVNSISVDWLTGQLFWASNSPDAIFAGLNDGRGYVKVLEKNVVPEQLTVSPERRQDYFRKHVSVGLIVGAYMYWVNRGAKSRAVIEGAGMDGSDRHLIAVVTKEGPVGLTLDHVTGRLYWISEYKESIETIKVDGSGRHTFPDMLPNEQNPHSLAVFENSFFWADSWHLVSASRTSRGVRTLLNSTISSFAVLHEVLQLPPLEVLYATNNKIYLLQVEPKELERPCKLVQTWSENIYLQDMDWRRGLIYWTDSKGQLMRFHRATRTDMMIPTNSPVCAASVERSSGDLYWLNCDRTEIKVTRYAGMMTQALYRAQHRIWRLFLDCQRASLYWLESGKPVQKMDLDGSNVKEVWNNTWTENAPIAFDIGSLSFIWSSKDMGTVEYAHMSPNASS</sequence>
<evidence type="ECO:0000313" key="2">
    <source>
        <dbReference type="Proteomes" id="UP000827872"/>
    </source>
</evidence>
<comment type="caution">
    <text evidence="1">The sequence shown here is derived from an EMBL/GenBank/DDBJ whole genome shotgun (WGS) entry which is preliminary data.</text>
</comment>